<evidence type="ECO:0000313" key="8">
    <source>
        <dbReference type="EMBL" id="KJV35819.1"/>
    </source>
</evidence>
<evidence type="ECO:0000256" key="7">
    <source>
        <dbReference type="SAM" id="SignalP"/>
    </source>
</evidence>
<dbReference type="PATRIC" id="fig|345309.4.peg.710"/>
<feature type="transmembrane region" description="Helical" evidence="6">
    <location>
        <begin position="168"/>
        <end position="201"/>
    </location>
</feature>
<comment type="caution">
    <text evidence="8">The sequence shown here is derived from an EMBL/GenBank/DDBJ whole genome shotgun (WGS) entry which is preliminary data.</text>
</comment>
<feature type="transmembrane region" description="Helical" evidence="6">
    <location>
        <begin position="52"/>
        <end position="70"/>
    </location>
</feature>
<dbReference type="Pfam" id="PF04610">
    <property type="entry name" value="TrbL"/>
    <property type="match status" value="1"/>
</dbReference>
<feature type="chain" id="PRO_5002463448" description="P-type conjugative transfer protein TrbL" evidence="7">
    <location>
        <begin position="19"/>
        <end position="859"/>
    </location>
</feature>
<dbReference type="NCBIfam" id="TIGR02783">
    <property type="entry name" value="TrbL_P"/>
    <property type="match status" value="1"/>
</dbReference>
<feature type="region of interest" description="Disordered" evidence="5">
    <location>
        <begin position="650"/>
        <end position="859"/>
    </location>
</feature>
<dbReference type="GO" id="GO:0030255">
    <property type="term" value="P:protein secretion by the type IV secretion system"/>
    <property type="evidence" value="ECO:0007669"/>
    <property type="project" value="InterPro"/>
</dbReference>
<feature type="transmembrane region" description="Helical" evidence="6">
    <location>
        <begin position="82"/>
        <end position="99"/>
    </location>
</feature>
<feature type="transmembrane region" description="Helical" evidence="6">
    <location>
        <begin position="254"/>
        <end position="276"/>
    </location>
</feature>
<dbReference type="GO" id="GO:0016020">
    <property type="term" value="C:membrane"/>
    <property type="evidence" value="ECO:0007669"/>
    <property type="project" value="UniProtKB-SubCell"/>
</dbReference>
<protein>
    <recommendedName>
        <fullName evidence="10">P-type conjugative transfer protein TrbL</fullName>
    </recommendedName>
</protein>
<evidence type="ECO:0000256" key="5">
    <source>
        <dbReference type="SAM" id="MobiDB-lite"/>
    </source>
</evidence>
<organism evidence="8 9">
    <name type="scientific">Luteibacter yeojuensis</name>
    <dbReference type="NCBI Taxonomy" id="345309"/>
    <lineage>
        <taxon>Bacteria</taxon>
        <taxon>Pseudomonadati</taxon>
        <taxon>Pseudomonadota</taxon>
        <taxon>Gammaproteobacteria</taxon>
        <taxon>Lysobacterales</taxon>
        <taxon>Rhodanobacteraceae</taxon>
        <taxon>Luteibacter</taxon>
    </lineage>
</organism>
<dbReference type="Proteomes" id="UP000033651">
    <property type="component" value="Unassembled WGS sequence"/>
</dbReference>
<proteinExistence type="predicted"/>
<evidence type="ECO:0000256" key="4">
    <source>
        <dbReference type="ARBA" id="ARBA00023136"/>
    </source>
</evidence>
<evidence type="ECO:0000256" key="2">
    <source>
        <dbReference type="ARBA" id="ARBA00022692"/>
    </source>
</evidence>
<dbReference type="EMBL" id="JZRB01000014">
    <property type="protein sequence ID" value="KJV35819.1"/>
    <property type="molecule type" value="Genomic_DNA"/>
</dbReference>
<feature type="compositionally biased region" description="Low complexity" evidence="5">
    <location>
        <begin position="704"/>
        <end position="757"/>
    </location>
</feature>
<name>A0A0F3L0D3_9GAMM</name>
<dbReference type="InterPro" id="IPR007688">
    <property type="entry name" value="Conjugal_tfr_TrbL/VirB6"/>
</dbReference>
<evidence type="ECO:0000256" key="3">
    <source>
        <dbReference type="ARBA" id="ARBA00022989"/>
    </source>
</evidence>
<comment type="subcellular location">
    <subcellularLocation>
        <location evidence="1">Membrane</location>
        <topology evidence="1">Multi-pass membrane protein</topology>
    </subcellularLocation>
</comment>
<sequence length="859" mass="87517">MAIAIGLACFLTAGEALAQQAEPDFRTMVSYILERLAGYHFVGDMLEAAKNLFWSLAAISLVWTMAVHLVRQDIGDMMMELIRFMVVTGFFYWMLINVTEWNEGGHGFVQLIIESFMEMPQGVPNDSLNVTNANSLLAKGFTVFFATVDDVAGGEVPDQLLGVSLATIVLILLACLAAQFLLLIVMAWVLAFAGVFLLGFGGSRWTSQVAINYYKHVFAVGAALVSLTAIGTIGDRLLGELGPSSQAGIRSVGQYGYLGLMIGVSVLMLVLGVRVPQLVYALVTQSPVGLFVGTAAAAGTAIASGGNAIAASLHRPPQGGGPADAAGAVMSAVSRGAPGGDAFHVGSGTDPFGVPRRADPLRHGTAFGRATTTATPVGTDEGGRAEGWRDMSRGSELDAAKGAGARPPDYSAELDQAVASRAQRYEGKQGATRPSMGGGDAVDVHHERELPHAAAAAGAATGNSDGTLGGRPMAHAPYAGHGPSTMGGPIDPHMESADLTSTLQPEHAARRASTVADVASVPTSIDPVATDIRHESVRDDAVSGATHVDAQPRVGAGVSSATPGVPLPAIAEGAPTAVEISHAMPTTGAEAHAPSPFLRKPGHASPIEPALTSHAPAMVTDTRATTHEMIGSGALTGNTAPQSIATATHPEAANISTVETGTSPPRSVAGSASTGHESHEEASHGPGVHGAVPVDSAHTRSHAGHAPEAEASIAATSTVTSAAHSHGAIPPGTTPTITTTDTPIQPADASVTAAAAAHGRPHTKGDPEKNDLATSMAEPVLGTASPSAATGEAVHDAPPVSDPATQADEDAVKPRRKRRHRRGAASATESLAPEAAAIQPVPVEAPPEDDGHTNEGGPA</sequence>
<feature type="region of interest" description="Disordered" evidence="5">
    <location>
        <begin position="370"/>
        <end position="391"/>
    </location>
</feature>
<gene>
    <name evidence="8" type="ORF">VI08_07520</name>
</gene>
<keyword evidence="4 6" id="KW-0472">Membrane</keyword>
<feature type="region of interest" description="Disordered" evidence="5">
    <location>
        <begin position="588"/>
        <end position="609"/>
    </location>
</feature>
<feature type="compositionally biased region" description="Polar residues" evidence="5">
    <location>
        <begin position="654"/>
        <end position="675"/>
    </location>
</feature>
<feature type="compositionally biased region" description="Basic and acidic residues" evidence="5">
    <location>
        <begin position="381"/>
        <end position="391"/>
    </location>
</feature>
<evidence type="ECO:0000256" key="6">
    <source>
        <dbReference type="SAM" id="Phobius"/>
    </source>
</evidence>
<keyword evidence="3 6" id="KW-1133">Transmembrane helix</keyword>
<evidence type="ECO:0000256" key="1">
    <source>
        <dbReference type="ARBA" id="ARBA00004141"/>
    </source>
</evidence>
<feature type="transmembrane region" description="Helical" evidence="6">
    <location>
        <begin position="213"/>
        <end position="234"/>
    </location>
</feature>
<feature type="transmembrane region" description="Helical" evidence="6">
    <location>
        <begin position="288"/>
        <end position="310"/>
    </location>
</feature>
<reference evidence="8 9" key="1">
    <citation type="submission" date="2015-03" db="EMBL/GenBank/DDBJ databases">
        <title>Draft genome sequence of Luteibacter yeojuensis strain SU11.</title>
        <authorList>
            <person name="Sulaiman J."/>
            <person name="Priya K."/>
            <person name="Chan K.-G."/>
        </authorList>
    </citation>
    <scope>NUCLEOTIDE SEQUENCE [LARGE SCALE GENOMIC DNA]</scope>
    <source>
        <strain evidence="8 9">SU11</strain>
    </source>
</reference>
<keyword evidence="9" id="KW-1185">Reference proteome</keyword>
<dbReference type="InterPro" id="IPR014150">
    <property type="entry name" value="Conjugal_tfr_TrbL"/>
</dbReference>
<keyword evidence="2 6" id="KW-0812">Transmembrane</keyword>
<dbReference type="RefSeq" id="WP_045828916.1">
    <property type="nucleotide sequence ID" value="NZ_JZRB01000014.1"/>
</dbReference>
<dbReference type="AlphaFoldDB" id="A0A0F3L0D3"/>
<evidence type="ECO:0008006" key="10">
    <source>
        <dbReference type="Google" id="ProtNLM"/>
    </source>
</evidence>
<evidence type="ECO:0000313" key="9">
    <source>
        <dbReference type="Proteomes" id="UP000033651"/>
    </source>
</evidence>
<accession>A0A0F3L0D3</accession>
<keyword evidence="7" id="KW-0732">Signal</keyword>
<feature type="compositionally biased region" description="Basic residues" evidence="5">
    <location>
        <begin position="814"/>
        <end position="823"/>
    </location>
</feature>
<feature type="signal peptide" evidence="7">
    <location>
        <begin position="1"/>
        <end position="18"/>
    </location>
</feature>